<comment type="caution">
    <text evidence="3">The sequence shown here is derived from an EMBL/GenBank/DDBJ whole genome shotgun (WGS) entry which is preliminary data.</text>
</comment>
<evidence type="ECO:0000259" key="2">
    <source>
        <dbReference type="Pfam" id="PF13648"/>
    </source>
</evidence>
<keyword evidence="4" id="KW-1185">Reference proteome</keyword>
<keyword evidence="1" id="KW-0732">Signal</keyword>
<feature type="signal peptide" evidence="1">
    <location>
        <begin position="1"/>
        <end position="21"/>
    </location>
</feature>
<proteinExistence type="predicted"/>
<dbReference type="Pfam" id="PF13648">
    <property type="entry name" value="Lipocalin_4"/>
    <property type="match status" value="1"/>
</dbReference>
<dbReference type="RefSeq" id="WP_310027566.1">
    <property type="nucleotide sequence ID" value="NZ_JAVDVI010000014.1"/>
</dbReference>
<dbReference type="InterPro" id="IPR024311">
    <property type="entry name" value="Lipocalin-like"/>
</dbReference>
<accession>A0ABU1TSR2</accession>
<dbReference type="PROSITE" id="PS51257">
    <property type="entry name" value="PROKAR_LIPOPROTEIN"/>
    <property type="match status" value="1"/>
</dbReference>
<evidence type="ECO:0000256" key="1">
    <source>
        <dbReference type="SAM" id="SignalP"/>
    </source>
</evidence>
<name>A0ABU1TSR2_9FLAO</name>
<gene>
    <name evidence="3" type="ORF">J2X31_002928</name>
</gene>
<feature type="domain" description="Lipocalin-like" evidence="2">
    <location>
        <begin position="31"/>
        <end position="123"/>
    </location>
</feature>
<feature type="chain" id="PRO_5046745885" description="Lipocalin-like domain-containing protein" evidence="1">
    <location>
        <begin position="22"/>
        <end position="144"/>
    </location>
</feature>
<sequence>MKKISILLVAFVALTFSSCGSDDNGTNTASIIGKWEYSQTGDVIEGVEFLETYDHTTGCNKDYIEFKSNGTFDDVWYSNGASGCTSDNDSGTWAQNGVTITTAYGEQDAEEGEILTLNETTLKVRFVDTSEGMTQTYVTVLKRQ</sequence>
<dbReference type="Proteomes" id="UP001255185">
    <property type="component" value="Unassembled WGS sequence"/>
</dbReference>
<dbReference type="EMBL" id="JAVDVI010000014">
    <property type="protein sequence ID" value="MDR6968902.1"/>
    <property type="molecule type" value="Genomic_DNA"/>
</dbReference>
<protein>
    <recommendedName>
        <fullName evidence="2">Lipocalin-like domain-containing protein</fullName>
    </recommendedName>
</protein>
<evidence type="ECO:0000313" key="4">
    <source>
        <dbReference type="Proteomes" id="UP001255185"/>
    </source>
</evidence>
<evidence type="ECO:0000313" key="3">
    <source>
        <dbReference type="EMBL" id="MDR6968902.1"/>
    </source>
</evidence>
<reference evidence="3 4" key="1">
    <citation type="submission" date="2023-07" db="EMBL/GenBank/DDBJ databases">
        <title>Sorghum-associated microbial communities from plants grown in Nebraska, USA.</title>
        <authorList>
            <person name="Schachtman D."/>
        </authorList>
    </citation>
    <scope>NUCLEOTIDE SEQUENCE [LARGE SCALE GENOMIC DNA]</scope>
    <source>
        <strain evidence="3 4">3773</strain>
    </source>
</reference>
<organism evidence="3 4">
    <name type="scientific">Flavobacterium arsenatis</name>
    <dbReference type="NCBI Taxonomy" id="1484332"/>
    <lineage>
        <taxon>Bacteria</taxon>
        <taxon>Pseudomonadati</taxon>
        <taxon>Bacteroidota</taxon>
        <taxon>Flavobacteriia</taxon>
        <taxon>Flavobacteriales</taxon>
        <taxon>Flavobacteriaceae</taxon>
        <taxon>Flavobacterium</taxon>
    </lineage>
</organism>